<keyword evidence="2" id="KW-1185">Reference proteome</keyword>
<reference evidence="1" key="1">
    <citation type="submission" date="2021-02" db="EMBL/GenBank/DDBJ databases">
        <authorList>
            <person name="Dougan E. K."/>
            <person name="Rhodes N."/>
            <person name="Thang M."/>
            <person name="Chan C."/>
        </authorList>
    </citation>
    <scope>NUCLEOTIDE SEQUENCE</scope>
</reference>
<evidence type="ECO:0000313" key="2">
    <source>
        <dbReference type="Proteomes" id="UP000654075"/>
    </source>
</evidence>
<name>A0A813GPF4_POLGL</name>
<protein>
    <submittedName>
        <fullName evidence="1">Uncharacterized protein</fullName>
    </submittedName>
</protein>
<comment type="caution">
    <text evidence="1">The sequence shown here is derived from an EMBL/GenBank/DDBJ whole genome shotgun (WGS) entry which is preliminary data.</text>
</comment>
<evidence type="ECO:0000313" key="1">
    <source>
        <dbReference type="EMBL" id="CAE8624718.1"/>
    </source>
</evidence>
<proteinExistence type="predicted"/>
<dbReference type="EMBL" id="CAJNNV010028470">
    <property type="protein sequence ID" value="CAE8624718.1"/>
    <property type="molecule type" value="Genomic_DNA"/>
</dbReference>
<gene>
    <name evidence="1" type="ORF">PGLA1383_LOCUS41822</name>
</gene>
<sequence>MSAFRSQSLSNRGWHSATSELRHLWALLAAVSSCRPQLHECSSQDLANAAWNSRKLLACGLLLLGDTPNREPGTLSAPEPLNLAMATWTFAAAGVINQAVFDATGGWKATLSSDHCWFAAQNLSNIRQKPATLKARRVAASEAAAAASALRVEAFDAQGSSNTTQ</sequence>
<accession>A0A813GPF4</accession>
<dbReference type="PROSITE" id="PS51257">
    <property type="entry name" value="PROKAR_LIPOPROTEIN"/>
    <property type="match status" value="1"/>
</dbReference>
<dbReference type="AlphaFoldDB" id="A0A813GPF4"/>
<organism evidence="1 2">
    <name type="scientific">Polarella glacialis</name>
    <name type="common">Dinoflagellate</name>
    <dbReference type="NCBI Taxonomy" id="89957"/>
    <lineage>
        <taxon>Eukaryota</taxon>
        <taxon>Sar</taxon>
        <taxon>Alveolata</taxon>
        <taxon>Dinophyceae</taxon>
        <taxon>Suessiales</taxon>
        <taxon>Suessiaceae</taxon>
        <taxon>Polarella</taxon>
    </lineage>
</organism>
<dbReference type="Proteomes" id="UP000654075">
    <property type="component" value="Unassembled WGS sequence"/>
</dbReference>